<protein>
    <submittedName>
        <fullName evidence="2">Uncharacterized protein</fullName>
    </submittedName>
</protein>
<comment type="caution">
    <text evidence="2">The sequence shown here is derived from an EMBL/GenBank/DDBJ whole genome shotgun (WGS) entry which is preliminary data.</text>
</comment>
<accession>A0A4R4QIP4</accession>
<evidence type="ECO:0000313" key="3">
    <source>
        <dbReference type="Proteomes" id="UP000295075"/>
    </source>
</evidence>
<dbReference type="RefSeq" id="WP_132400558.1">
    <property type="nucleotide sequence ID" value="NZ_SMKA01000003.1"/>
</dbReference>
<feature type="chain" id="PRO_5020541370" evidence="1">
    <location>
        <begin position="33"/>
        <end position="126"/>
    </location>
</feature>
<dbReference type="AlphaFoldDB" id="A0A4R4QIP4"/>
<evidence type="ECO:0000313" key="2">
    <source>
        <dbReference type="EMBL" id="TDC35239.1"/>
    </source>
</evidence>
<proteinExistence type="predicted"/>
<organism evidence="2 3">
    <name type="scientific">Kribbella albertanoniae</name>
    <dbReference type="NCBI Taxonomy" id="1266829"/>
    <lineage>
        <taxon>Bacteria</taxon>
        <taxon>Bacillati</taxon>
        <taxon>Actinomycetota</taxon>
        <taxon>Actinomycetes</taxon>
        <taxon>Propionibacteriales</taxon>
        <taxon>Kribbellaceae</taxon>
        <taxon>Kribbella</taxon>
    </lineage>
</organism>
<gene>
    <name evidence="2" type="ORF">E1261_01540</name>
</gene>
<evidence type="ECO:0000256" key="1">
    <source>
        <dbReference type="SAM" id="SignalP"/>
    </source>
</evidence>
<keyword evidence="1" id="KW-0732">Signal</keyword>
<dbReference type="OrthoDB" id="3831300at2"/>
<feature type="signal peptide" evidence="1">
    <location>
        <begin position="1"/>
        <end position="32"/>
    </location>
</feature>
<keyword evidence="3" id="KW-1185">Reference proteome</keyword>
<name>A0A4R4QIP4_9ACTN</name>
<sequence length="126" mass="13662">MFTKFSRSTKRATIMCAAAIAIVVGVPATAHADDETVFLSDIDGRQLGYTKFTDATDQIKICDTQRDGHSVTARIRQGSTVYVEVSDGSDAGCNTRSVSLVNNDAYMLEIEWNGPGNITWNSGFFA</sequence>
<dbReference type="EMBL" id="SMKA01000003">
    <property type="protein sequence ID" value="TDC35239.1"/>
    <property type="molecule type" value="Genomic_DNA"/>
</dbReference>
<reference evidence="2 3" key="1">
    <citation type="submission" date="2019-03" db="EMBL/GenBank/DDBJ databases">
        <title>Draft genome sequences of novel Actinobacteria.</title>
        <authorList>
            <person name="Sahin N."/>
            <person name="Ay H."/>
            <person name="Saygin H."/>
        </authorList>
    </citation>
    <scope>NUCLEOTIDE SEQUENCE [LARGE SCALE GENOMIC DNA]</scope>
    <source>
        <strain evidence="2 3">JCM 30547</strain>
    </source>
</reference>
<dbReference type="Proteomes" id="UP000295075">
    <property type="component" value="Unassembled WGS sequence"/>
</dbReference>